<protein>
    <submittedName>
        <fullName evidence="1">Uncharacterized protein</fullName>
    </submittedName>
</protein>
<dbReference type="AlphaFoldDB" id="A0A1L6MYP2"/>
<evidence type="ECO:0000313" key="2">
    <source>
        <dbReference type="Proteomes" id="UP000185544"/>
    </source>
</evidence>
<evidence type="ECO:0000313" key="1">
    <source>
        <dbReference type="EMBL" id="APS00535.1"/>
    </source>
</evidence>
<keyword evidence="2" id="KW-1185">Reference proteome</keyword>
<reference evidence="1 2" key="1">
    <citation type="submission" date="2016-08" db="EMBL/GenBank/DDBJ databases">
        <title>Identification and validation of antigenic proteins from Pajaroellobacter abortibovis using de-novo genome sequence assembly and reverse vaccinology.</title>
        <authorList>
            <person name="Welly B.T."/>
            <person name="Miller M.R."/>
            <person name="Stott J.L."/>
            <person name="Blanchard M.T."/>
            <person name="Islas-Trejo A.D."/>
            <person name="O'Rourke S.M."/>
            <person name="Young A.E."/>
            <person name="Medrano J.F."/>
            <person name="Van Eenennaam A.L."/>
        </authorList>
    </citation>
    <scope>NUCLEOTIDE SEQUENCE [LARGE SCALE GENOMIC DNA]</scope>
    <source>
        <strain evidence="1 2">BTF92-0548A/99-0131</strain>
    </source>
</reference>
<proteinExistence type="predicted"/>
<sequence>MKRWLLQVNLGEFCNLWIFSSLLEDSQMRQKASWFFFIDEHGLAIRSTLSFAPDIQNWWKVKEETFEYTLKLDVSKHQLTSMLGGCLHRT</sequence>
<gene>
    <name evidence="1" type="ORF">BCY86_07490</name>
</gene>
<dbReference type="EMBL" id="CP016908">
    <property type="protein sequence ID" value="APS00535.1"/>
    <property type="molecule type" value="Genomic_DNA"/>
</dbReference>
<name>A0A1L6MYP2_9BACT</name>
<organism evidence="1 2">
    <name type="scientific">Pajaroellobacter abortibovis</name>
    <dbReference type="NCBI Taxonomy" id="1882918"/>
    <lineage>
        <taxon>Bacteria</taxon>
        <taxon>Pseudomonadati</taxon>
        <taxon>Myxococcota</taxon>
        <taxon>Polyangia</taxon>
        <taxon>Polyangiales</taxon>
        <taxon>Polyangiaceae</taxon>
    </lineage>
</organism>
<dbReference type="Proteomes" id="UP000185544">
    <property type="component" value="Chromosome"/>
</dbReference>
<dbReference type="RefSeq" id="WP_075277204.1">
    <property type="nucleotide sequence ID" value="NZ_CP016908.1"/>
</dbReference>
<accession>A0A1L6MYP2</accession>
<dbReference type="KEGG" id="pabo:BCY86_07490"/>